<sequence length="56" mass="6561">MEGFDPDKVDEILDLRARGLRSVLMLPLGYRAEQGDWLVDLKKVRRAREQFVTEID</sequence>
<organism evidence="1">
    <name type="scientific">bioreactor metagenome</name>
    <dbReference type="NCBI Taxonomy" id="1076179"/>
    <lineage>
        <taxon>unclassified sequences</taxon>
        <taxon>metagenomes</taxon>
        <taxon>ecological metagenomes</taxon>
    </lineage>
</organism>
<comment type="caution">
    <text evidence="1">The sequence shown here is derived from an EMBL/GenBank/DDBJ whole genome shotgun (WGS) entry which is preliminary data.</text>
</comment>
<accession>A0A645G2X4</accession>
<dbReference type="AlphaFoldDB" id="A0A645G2X4"/>
<proteinExistence type="predicted"/>
<name>A0A645G2X4_9ZZZZ</name>
<gene>
    <name evidence="1" type="ORF">SDC9_168354</name>
</gene>
<reference evidence="1" key="1">
    <citation type="submission" date="2019-08" db="EMBL/GenBank/DDBJ databases">
        <authorList>
            <person name="Kucharzyk K."/>
            <person name="Murdoch R.W."/>
            <person name="Higgins S."/>
            <person name="Loffler F."/>
        </authorList>
    </citation>
    <scope>NUCLEOTIDE SEQUENCE</scope>
</reference>
<dbReference type="InterPro" id="IPR000415">
    <property type="entry name" value="Nitroreductase-like"/>
</dbReference>
<evidence type="ECO:0000313" key="1">
    <source>
        <dbReference type="EMBL" id="MPN20975.1"/>
    </source>
</evidence>
<dbReference type="SUPFAM" id="SSF55469">
    <property type="entry name" value="FMN-dependent nitroreductase-like"/>
    <property type="match status" value="1"/>
</dbReference>
<dbReference type="Gene3D" id="3.40.109.10">
    <property type="entry name" value="NADH Oxidase"/>
    <property type="match status" value="1"/>
</dbReference>
<dbReference type="GO" id="GO:0016491">
    <property type="term" value="F:oxidoreductase activity"/>
    <property type="evidence" value="ECO:0007669"/>
    <property type="project" value="InterPro"/>
</dbReference>
<protein>
    <submittedName>
        <fullName evidence="1">Uncharacterized protein</fullName>
    </submittedName>
</protein>
<dbReference type="EMBL" id="VSSQ01068838">
    <property type="protein sequence ID" value="MPN20975.1"/>
    <property type="molecule type" value="Genomic_DNA"/>
</dbReference>